<dbReference type="EMBL" id="JAAFGS010000001">
    <property type="protein sequence ID" value="NGZ74084.1"/>
    <property type="molecule type" value="Genomic_DNA"/>
</dbReference>
<dbReference type="Proteomes" id="UP000800303">
    <property type="component" value="Unassembled WGS sequence"/>
</dbReference>
<evidence type="ECO:0000313" key="1">
    <source>
        <dbReference type="EMBL" id="NGZ74084.1"/>
    </source>
</evidence>
<dbReference type="RefSeq" id="WP_166272023.1">
    <property type="nucleotide sequence ID" value="NZ_JAAFGS010000001.1"/>
</dbReference>
<organism evidence="1 2">
    <name type="scientific">Saccharibacillus alkalitolerans</name>
    <dbReference type="NCBI Taxonomy" id="2705290"/>
    <lineage>
        <taxon>Bacteria</taxon>
        <taxon>Bacillati</taxon>
        <taxon>Bacillota</taxon>
        <taxon>Bacilli</taxon>
        <taxon>Bacillales</taxon>
        <taxon>Paenibacillaceae</taxon>
        <taxon>Saccharibacillus</taxon>
    </lineage>
</organism>
<keyword evidence="2" id="KW-1185">Reference proteome</keyword>
<protein>
    <submittedName>
        <fullName evidence="1">DUF4868 domain-containing protein</fullName>
    </submittedName>
</protein>
<name>A0ABX0F394_9BACL</name>
<dbReference type="InterPro" id="IPR032359">
    <property type="entry name" value="KwaB-like"/>
</dbReference>
<comment type="caution">
    <text evidence="1">The sequence shown here is derived from an EMBL/GenBank/DDBJ whole genome shotgun (WGS) entry which is preliminary data.</text>
</comment>
<reference evidence="1 2" key="1">
    <citation type="submission" date="2020-01" db="EMBL/GenBank/DDBJ databases">
        <title>Polyphasic characterisation and genomic insights into a novel alkali tolerant bacterium VR-M41.</title>
        <authorList>
            <person name="Vemuluri V.R."/>
        </authorList>
    </citation>
    <scope>NUCLEOTIDE SEQUENCE [LARGE SCALE GENOMIC DNA]</scope>
    <source>
        <strain evidence="1 2">VR-M41</strain>
    </source>
</reference>
<evidence type="ECO:0000313" key="2">
    <source>
        <dbReference type="Proteomes" id="UP000800303"/>
    </source>
</evidence>
<proteinExistence type="predicted"/>
<accession>A0ABX0F394</accession>
<gene>
    <name evidence="1" type="ORF">GYN08_02065</name>
</gene>
<dbReference type="Pfam" id="PF16162">
    <property type="entry name" value="KwaB"/>
    <property type="match status" value="1"/>
</dbReference>
<sequence length="356" mass="41622">MTLSINDPKHPLTLLAGLSASDEMREIELAFYLMRKQKESDRYYRARPFSLSEELTDWLKRQLVREIRALQVEEEDGSRRFVVGEYNLEAQKRDRLAKLTLNEKSGLPYERKQALLGALANPDALLDARKTDFQVVQADYGGRRLHFFFYRKPKQAASRKKWAIGRSGELSFASDELIELGGRIEFLMLGSELYIANLISFENAFDYREHILEARDRNLKTIMEMPFFAIDAEDKDRFVRDCSAFFHTRTLAQMGEKQLEALEENFKERCSELRMIRNRMPASAERAEEYRRTYAPLWELYDFLDLERETVKYPKGSRPTALLHFFADRIVQSFLTKEFGLTESIESAGRRGEDDA</sequence>